<organism evidence="3 4">
    <name type="scientific">Psilocybe cyanescens</name>
    <dbReference type="NCBI Taxonomy" id="93625"/>
    <lineage>
        <taxon>Eukaryota</taxon>
        <taxon>Fungi</taxon>
        <taxon>Dikarya</taxon>
        <taxon>Basidiomycota</taxon>
        <taxon>Agaricomycotina</taxon>
        <taxon>Agaricomycetes</taxon>
        <taxon>Agaricomycetidae</taxon>
        <taxon>Agaricales</taxon>
        <taxon>Agaricineae</taxon>
        <taxon>Strophariaceae</taxon>
        <taxon>Psilocybe</taxon>
    </lineage>
</organism>
<reference evidence="3 4" key="1">
    <citation type="journal article" date="2018" name="Evol. Lett.">
        <title>Horizontal gene cluster transfer increased hallucinogenic mushroom diversity.</title>
        <authorList>
            <person name="Reynolds H.T."/>
            <person name="Vijayakumar V."/>
            <person name="Gluck-Thaler E."/>
            <person name="Korotkin H.B."/>
            <person name="Matheny P.B."/>
            <person name="Slot J.C."/>
        </authorList>
    </citation>
    <scope>NUCLEOTIDE SEQUENCE [LARGE SCALE GENOMIC DNA]</scope>
    <source>
        <strain evidence="3 4">2631</strain>
    </source>
</reference>
<evidence type="ECO:0000313" key="3">
    <source>
        <dbReference type="EMBL" id="PPQ68031.1"/>
    </source>
</evidence>
<feature type="transmembrane region" description="Helical" evidence="2">
    <location>
        <begin position="524"/>
        <end position="551"/>
    </location>
</feature>
<dbReference type="STRING" id="93625.A0A409VP25"/>
<sequence length="588" mass="64246">MSPCPNHLTTRKAIAKSLASLSASSSRRLGGCKRFASSSTSAAKSKNEAPVSRTEPLTLLHKMRKILPRIIGKGGPGFQRTAEASNIWDSILSEAHEDLSATGERPAKVIGAHECGSGVNSPSSFKLSSGYLTQFPVPVVISELRPPQTFPSTSSSTQPKESLRRILENPTFLESDIRIIVCNPITTPIEAILDAQVPTNTILVLTSNIPQTDLDAIIQQRSPRSHSSYSRTQSRGILVVSADPGRAIHAVSILQANPSSSSAIQKYSTDFVGSRLSRVTKALHDKLAPAHNLKTVQRKLGLERLQEVLDCSSASIRQTRNELDKAFIDQTALKEALEEHRARVEGDVLGGSGSQSDKNVPLNAVTEAIKQAERDMRPVMDRLTWWRMIWRVDEISSIVATATARTWCCNLEKKLILETGRLSVLQNETSKLAFSLLSNHPTVSTAILRNSLLQIKRSPGYHLTADSLIQPIFSRRNQIIEYPTMRLHVTGQRAVLGMTGGIVGGAGIGWAGWLGWLLGSGEGLLGFIGMDAGTAMGLGMLSAVASIRWAVGRWEKSKKRWWQDWVRVGEGLDRDLKVYSSALHFSFP</sequence>
<dbReference type="PANTHER" id="PTHR38644:SF1">
    <property type="entry name" value="EXPRESSED PROTEIN"/>
    <property type="match status" value="1"/>
</dbReference>
<protein>
    <submittedName>
        <fullName evidence="3">Uncharacterized protein</fullName>
    </submittedName>
</protein>
<keyword evidence="2" id="KW-0472">Membrane</keyword>
<keyword evidence="2" id="KW-0812">Transmembrane</keyword>
<evidence type="ECO:0000256" key="2">
    <source>
        <dbReference type="SAM" id="Phobius"/>
    </source>
</evidence>
<dbReference type="OrthoDB" id="5319015at2759"/>
<evidence type="ECO:0000256" key="1">
    <source>
        <dbReference type="SAM" id="MobiDB-lite"/>
    </source>
</evidence>
<name>A0A409VP25_PSICY</name>
<gene>
    <name evidence="3" type="ORF">CVT25_014492</name>
</gene>
<dbReference type="AlphaFoldDB" id="A0A409VP25"/>
<accession>A0A409VP25</accession>
<keyword evidence="4" id="KW-1185">Reference proteome</keyword>
<evidence type="ECO:0000313" key="4">
    <source>
        <dbReference type="Proteomes" id="UP000283269"/>
    </source>
</evidence>
<feature type="transmembrane region" description="Helical" evidence="2">
    <location>
        <begin position="495"/>
        <end position="518"/>
    </location>
</feature>
<keyword evidence="2" id="KW-1133">Transmembrane helix</keyword>
<comment type="caution">
    <text evidence="3">The sequence shown here is derived from an EMBL/GenBank/DDBJ whole genome shotgun (WGS) entry which is preliminary data.</text>
</comment>
<dbReference type="PANTHER" id="PTHR38644">
    <property type="entry name" value="EXPRESSED PROTEIN"/>
    <property type="match status" value="1"/>
</dbReference>
<dbReference type="InParanoid" id="A0A409VP25"/>
<dbReference type="Proteomes" id="UP000283269">
    <property type="component" value="Unassembled WGS sequence"/>
</dbReference>
<proteinExistence type="predicted"/>
<dbReference type="EMBL" id="NHYD01003965">
    <property type="protein sequence ID" value="PPQ68031.1"/>
    <property type="molecule type" value="Genomic_DNA"/>
</dbReference>
<feature type="region of interest" description="Disordered" evidence="1">
    <location>
        <begin position="37"/>
        <end position="56"/>
    </location>
</feature>